<feature type="chain" id="PRO_5034083495" description="Survival protein SurE-like phosphatase/nucleotidase domain-containing protein" evidence="4">
    <location>
        <begin position="21"/>
        <end position="337"/>
    </location>
</feature>
<dbReference type="Gene3D" id="3.40.1210.10">
    <property type="entry name" value="Survival protein SurE-like phosphatase/nucleotidase"/>
    <property type="match status" value="1"/>
</dbReference>
<dbReference type="GO" id="GO:0046872">
    <property type="term" value="F:metal ion binding"/>
    <property type="evidence" value="ECO:0007669"/>
    <property type="project" value="UniProtKB-KW"/>
</dbReference>
<evidence type="ECO:0000259" key="5">
    <source>
        <dbReference type="Pfam" id="PF01975"/>
    </source>
</evidence>
<evidence type="ECO:0000256" key="3">
    <source>
        <dbReference type="ARBA" id="ARBA00022801"/>
    </source>
</evidence>
<accession>A0A8H8NTU0</accession>
<protein>
    <recommendedName>
        <fullName evidence="5">Survival protein SurE-like phosphatase/nucleotidase domain-containing protein</fullName>
    </recommendedName>
</protein>
<proteinExistence type="inferred from homology"/>
<dbReference type="GeneID" id="67025422"/>
<evidence type="ECO:0000256" key="4">
    <source>
        <dbReference type="SAM" id="SignalP"/>
    </source>
</evidence>
<reference evidence="6" key="1">
    <citation type="submission" date="2020-05" db="EMBL/GenBank/DDBJ databases">
        <title>Evolutionary and genomic comparisons of hybrid uninucleate and nonhybrid Rhizoctonia fungi.</title>
        <authorList>
            <person name="Li C."/>
            <person name="Chen X."/>
        </authorList>
    </citation>
    <scope>NUCLEOTIDE SEQUENCE</scope>
    <source>
        <strain evidence="6">AG-1 IA</strain>
    </source>
</reference>
<evidence type="ECO:0000313" key="7">
    <source>
        <dbReference type="Proteomes" id="UP000650533"/>
    </source>
</evidence>
<gene>
    <name evidence="6" type="ORF">RhiXN_03142</name>
</gene>
<dbReference type="InterPro" id="IPR030048">
    <property type="entry name" value="SurE"/>
</dbReference>
<keyword evidence="4" id="KW-0732">Signal</keyword>
<dbReference type="SUPFAM" id="SSF64167">
    <property type="entry name" value="SurE-like"/>
    <property type="match status" value="1"/>
</dbReference>
<dbReference type="PANTHER" id="PTHR30457:SF0">
    <property type="entry name" value="PHOSPHATASE, PUTATIVE (AFU_ORTHOLOGUE AFUA_4G01070)-RELATED"/>
    <property type="match status" value="1"/>
</dbReference>
<comment type="similarity">
    <text evidence="1">Belongs to the SurE nucleotidase family.</text>
</comment>
<dbReference type="GO" id="GO:0008252">
    <property type="term" value="F:nucleotidase activity"/>
    <property type="evidence" value="ECO:0007669"/>
    <property type="project" value="InterPro"/>
</dbReference>
<dbReference type="InterPro" id="IPR002828">
    <property type="entry name" value="SurE-like_Pase/nucleotidase"/>
</dbReference>
<dbReference type="RefSeq" id="XP_043178455.1">
    <property type="nucleotide sequence ID" value="XM_043322959.1"/>
</dbReference>
<dbReference type="PANTHER" id="PTHR30457">
    <property type="entry name" value="5'-NUCLEOTIDASE SURE"/>
    <property type="match status" value="1"/>
</dbReference>
<dbReference type="InterPro" id="IPR036523">
    <property type="entry name" value="SurE-like_sf"/>
</dbReference>
<sequence>MQLSLIATLLGSVAVQSALGAPAITERAQLKVLVGNDDGWAEANVRAFYQTLAAAGYNTVVSAPVENQSGTGSSDSAAKVLTKAGQYNSVPVGAPAQGFNSTDPRLNYVNSYPVTAIKYGIATLSPKFFGGSPDIVVTGPNVGNNLGIATFFSGTVGAACEASKQGFPAIAFSGDNSPARSYTTLVPGDSSFLYGQIAQKLVATLTATSKPWLPSGVGLNVNFPAVSSTCSKVSDFQFVLTRLYWNPLRTDVVTCNNGGHLPDETPTKNTSGKCYVTISAFDAQNKRDASVEEQAAFWLSSLRSWSARHKKPAQPADADKRHSYRKKLLLRFRARIH</sequence>
<dbReference type="Pfam" id="PF01975">
    <property type="entry name" value="SurE"/>
    <property type="match status" value="1"/>
</dbReference>
<dbReference type="Proteomes" id="UP000650533">
    <property type="component" value="Chromosome 3"/>
</dbReference>
<dbReference type="AlphaFoldDB" id="A0A8H8NTU0"/>
<evidence type="ECO:0000256" key="2">
    <source>
        <dbReference type="ARBA" id="ARBA00022723"/>
    </source>
</evidence>
<feature type="signal peptide" evidence="4">
    <location>
        <begin position="1"/>
        <end position="20"/>
    </location>
</feature>
<name>A0A8H8NTU0_9AGAM</name>
<evidence type="ECO:0000313" key="6">
    <source>
        <dbReference type="EMBL" id="QRW18218.1"/>
    </source>
</evidence>
<evidence type="ECO:0000256" key="1">
    <source>
        <dbReference type="ARBA" id="ARBA00011062"/>
    </source>
</evidence>
<keyword evidence="2" id="KW-0479">Metal-binding</keyword>
<organism evidence="6 7">
    <name type="scientific">Rhizoctonia solani</name>
    <dbReference type="NCBI Taxonomy" id="456999"/>
    <lineage>
        <taxon>Eukaryota</taxon>
        <taxon>Fungi</taxon>
        <taxon>Dikarya</taxon>
        <taxon>Basidiomycota</taxon>
        <taxon>Agaricomycotina</taxon>
        <taxon>Agaricomycetes</taxon>
        <taxon>Cantharellales</taxon>
        <taxon>Ceratobasidiaceae</taxon>
        <taxon>Rhizoctonia</taxon>
    </lineage>
</organism>
<feature type="domain" description="Survival protein SurE-like phosphatase/nucleotidase" evidence="5">
    <location>
        <begin position="32"/>
        <end position="232"/>
    </location>
</feature>
<keyword evidence="3" id="KW-0378">Hydrolase</keyword>
<dbReference type="EMBL" id="CP059660">
    <property type="protein sequence ID" value="QRW18218.1"/>
    <property type="molecule type" value="Genomic_DNA"/>
</dbReference>
<dbReference type="KEGG" id="rsx:RhiXN_03142"/>